<name>A0ACC1JJ41_9FUNG</name>
<protein>
    <submittedName>
        <fullName evidence="1">RNA polymerase II subunit 3</fullName>
    </submittedName>
</protein>
<keyword evidence="2" id="KW-1185">Reference proteome</keyword>
<sequence length="281" mass="31323">MNGGMHGEQNNPQIRIRSLDKDSVDFVLSNTHLSVANSLRRAMIAEVPTMAIDLVQFIENTSVLADEFIAHRLGLVPLVSATVEQFKLTRDCTCAEYCKECSVEFTLHVKCTEPGTRVVYSSELISSNKDVVPVVDEDGQGVILVKLSKGQEINVHCVAKKGVAKEHAKWSPVAAVGFEYDPHNNFRHLDYWYEKNVKDEWPLSKNAGEEVENDPGAPFDFNAEPTTFYFNVETVGSLAPQTVVIQATRKLQERLGDLQMALEKDQNPDANANMDEGDPWV</sequence>
<dbReference type="EMBL" id="JANBUJ010003987">
    <property type="protein sequence ID" value="KAJ2758836.1"/>
    <property type="molecule type" value="Genomic_DNA"/>
</dbReference>
<reference evidence="1" key="1">
    <citation type="submission" date="2022-07" db="EMBL/GenBank/DDBJ databases">
        <title>Phylogenomic reconstructions and comparative analyses of Kickxellomycotina fungi.</title>
        <authorList>
            <person name="Reynolds N.K."/>
            <person name="Stajich J.E."/>
            <person name="Barry K."/>
            <person name="Grigoriev I.V."/>
            <person name="Crous P."/>
            <person name="Smith M.E."/>
        </authorList>
    </citation>
    <scope>NUCLEOTIDE SEQUENCE</scope>
    <source>
        <strain evidence="1">CBS 109366</strain>
    </source>
</reference>
<proteinExistence type="predicted"/>
<organism evidence="1 2">
    <name type="scientific">Coemansia nantahalensis</name>
    <dbReference type="NCBI Taxonomy" id="2789366"/>
    <lineage>
        <taxon>Eukaryota</taxon>
        <taxon>Fungi</taxon>
        <taxon>Fungi incertae sedis</taxon>
        <taxon>Zoopagomycota</taxon>
        <taxon>Kickxellomycotina</taxon>
        <taxon>Kickxellomycetes</taxon>
        <taxon>Kickxellales</taxon>
        <taxon>Kickxellaceae</taxon>
        <taxon>Coemansia</taxon>
    </lineage>
</organism>
<evidence type="ECO:0000313" key="2">
    <source>
        <dbReference type="Proteomes" id="UP001140234"/>
    </source>
</evidence>
<dbReference type="Proteomes" id="UP001140234">
    <property type="component" value="Unassembled WGS sequence"/>
</dbReference>
<gene>
    <name evidence="1" type="primary">rpb3</name>
    <name evidence="1" type="ORF">IWQ57_006714</name>
</gene>
<accession>A0ACC1JJ41</accession>
<evidence type="ECO:0000313" key="1">
    <source>
        <dbReference type="EMBL" id="KAJ2758836.1"/>
    </source>
</evidence>
<comment type="caution">
    <text evidence="1">The sequence shown here is derived from an EMBL/GenBank/DDBJ whole genome shotgun (WGS) entry which is preliminary data.</text>
</comment>